<accession>A0A2V2V0B9</accession>
<dbReference type="Gene3D" id="3.30.1330.40">
    <property type="entry name" value="RutC-like"/>
    <property type="match status" value="1"/>
</dbReference>
<comment type="caution">
    <text evidence="1">The sequence shown here is derived from an EMBL/GenBank/DDBJ whole genome shotgun (WGS) entry which is preliminary data.</text>
</comment>
<dbReference type="VEuPathDB" id="TriTrypDB:TcYC6_0031690"/>
<dbReference type="VEuPathDB" id="TriTrypDB:TcG_10334"/>
<dbReference type="VEuPathDB" id="TriTrypDB:Tc_MARK_6298"/>
<dbReference type="VEuPathDB" id="TriTrypDB:TcCLB.505647.40"/>
<evidence type="ECO:0000313" key="2">
    <source>
        <dbReference type="Proteomes" id="UP000246078"/>
    </source>
</evidence>
<dbReference type="VEuPathDB" id="TriTrypDB:TcCL_Unassigned02275"/>
<dbReference type="Proteomes" id="UP000246078">
    <property type="component" value="Unassembled WGS sequence"/>
</dbReference>
<dbReference type="VEuPathDB" id="TriTrypDB:TcBrA4_0069580"/>
<name>A0A2V2V0B9_TRYCR</name>
<dbReference type="VEuPathDB" id="TriTrypDB:BCY84_22608"/>
<organism evidence="1 2">
    <name type="scientific">Trypanosoma cruzi</name>
    <dbReference type="NCBI Taxonomy" id="5693"/>
    <lineage>
        <taxon>Eukaryota</taxon>
        <taxon>Discoba</taxon>
        <taxon>Euglenozoa</taxon>
        <taxon>Kinetoplastea</taxon>
        <taxon>Metakinetoplastina</taxon>
        <taxon>Trypanosomatida</taxon>
        <taxon>Trypanosomatidae</taxon>
        <taxon>Trypanosoma</taxon>
        <taxon>Schizotrypanum</taxon>
    </lineage>
</organism>
<dbReference type="InterPro" id="IPR035959">
    <property type="entry name" value="RutC-like_sf"/>
</dbReference>
<protein>
    <submittedName>
        <fullName evidence="1">Putative endoribonuclease L-PSP (Pb5)</fullName>
    </submittedName>
</protein>
<dbReference type="EMBL" id="PRFC01000379">
    <property type="protein sequence ID" value="PWU90067.1"/>
    <property type="molecule type" value="Genomic_DNA"/>
</dbReference>
<evidence type="ECO:0000313" key="1">
    <source>
        <dbReference type="EMBL" id="PWU90067.1"/>
    </source>
</evidence>
<sequence length="120" mass="12378">MSVVASGRVAANLQRLGIKLPAAAAPATNYVSYVCSGMQLHVSGQLPKNDVGGMHDWATGCLTDSNGGASGGSGLCVAGCEPNAGSSGRPGPCETCREAQRLCEFLTKFYGAVVRCQWRL</sequence>
<dbReference type="VEuPathDB" id="TriTrypDB:C3747_379g50"/>
<dbReference type="AlphaFoldDB" id="A0A2V2V0B9"/>
<dbReference type="VEuPathDB" id="TriTrypDB:C4B63_328g6"/>
<proteinExistence type="predicted"/>
<gene>
    <name evidence="1" type="ORF">C3747_379g50</name>
</gene>
<dbReference type="SUPFAM" id="SSF55298">
    <property type="entry name" value="YjgF-like"/>
    <property type="match status" value="1"/>
</dbReference>
<reference evidence="1 2" key="1">
    <citation type="journal article" date="2018" name="Microb. Genom.">
        <title>Expanding an expanded genome: long-read sequencing of Trypanosoma cruzi.</title>
        <authorList>
            <person name="Berna L."/>
            <person name="Rodriguez M."/>
            <person name="Chiribao M.L."/>
            <person name="Parodi-Talice A."/>
            <person name="Pita S."/>
            <person name="Rijo G."/>
            <person name="Alvarez-Valin F."/>
            <person name="Robello C."/>
        </authorList>
    </citation>
    <scope>NUCLEOTIDE SEQUENCE [LARGE SCALE GENOMIC DNA]</scope>
    <source>
        <strain evidence="1 2">TCC</strain>
    </source>
</reference>